<proteinExistence type="predicted"/>
<dbReference type="Proteomes" id="UP001210528">
    <property type="component" value="Unassembled WGS sequence"/>
</dbReference>
<protein>
    <submittedName>
        <fullName evidence="1">Uncharacterized protein</fullName>
    </submittedName>
</protein>
<dbReference type="SUPFAM" id="SSF46785">
    <property type="entry name" value="Winged helix' DNA-binding domain"/>
    <property type="match status" value="1"/>
</dbReference>
<evidence type="ECO:0000313" key="1">
    <source>
        <dbReference type="EMBL" id="MDB2293697.1"/>
    </source>
</evidence>
<evidence type="ECO:0000313" key="2">
    <source>
        <dbReference type="Proteomes" id="UP001210528"/>
    </source>
</evidence>
<gene>
    <name evidence="1" type="ORF">PM085_15680</name>
</gene>
<dbReference type="EMBL" id="JAQLUK010000027">
    <property type="protein sequence ID" value="MDB2293697.1"/>
    <property type="molecule type" value="Genomic_DNA"/>
</dbReference>
<reference evidence="1 2" key="1">
    <citation type="submission" date="2023-01" db="EMBL/GenBank/DDBJ databases">
        <title>Halorubrum ezzemoulense from Santa Pola, Spain.</title>
        <authorList>
            <person name="Feng Y."/>
            <person name="Louyakis A.S."/>
            <person name="Gogarten J.P."/>
        </authorList>
    </citation>
    <scope>NUCLEOTIDE SEQUENCE [LARGE SCALE GENOMIC DNA]</scope>
    <source>
        <strain evidence="1 2">AMM015</strain>
    </source>
</reference>
<keyword evidence="2" id="KW-1185">Reference proteome</keyword>
<organism evidence="1 2">
    <name type="scientific">Halorubrum ezzemoulense</name>
    <name type="common">Halorubrum chaoviator</name>
    <dbReference type="NCBI Taxonomy" id="337243"/>
    <lineage>
        <taxon>Archaea</taxon>
        <taxon>Methanobacteriati</taxon>
        <taxon>Methanobacteriota</taxon>
        <taxon>Stenosarchaea group</taxon>
        <taxon>Halobacteria</taxon>
        <taxon>Halobacteriales</taxon>
        <taxon>Haloferacaceae</taxon>
        <taxon>Halorubrum</taxon>
    </lineage>
</organism>
<accession>A0ABT4Z6X3</accession>
<name>A0ABT4Z6X3_HALEZ</name>
<comment type="caution">
    <text evidence="1">The sequence shown here is derived from an EMBL/GenBank/DDBJ whole genome shotgun (WGS) entry which is preliminary data.</text>
</comment>
<sequence length="96" mass="10999">MGKSDRKALVLQYLVHTRLALPTAVLYRNMRLRQNATFSESTLKNYLSELEEEGLIKRVDPEAMAERKVVEVDNGRGYWLATEAGREQTDGSFSFM</sequence>
<dbReference type="InterPro" id="IPR036390">
    <property type="entry name" value="WH_DNA-bd_sf"/>
</dbReference>